<keyword evidence="3" id="KW-1185">Reference proteome</keyword>
<name>A0A0J8DDA4_CLOCY</name>
<dbReference type="InterPro" id="IPR016024">
    <property type="entry name" value="ARM-type_fold"/>
</dbReference>
<evidence type="ECO:0000313" key="2">
    <source>
        <dbReference type="EMBL" id="KMT22218.1"/>
    </source>
</evidence>
<dbReference type="PATRIC" id="fig|1121307.3.peg.1847"/>
<dbReference type="Gene3D" id="1.25.10.10">
    <property type="entry name" value="Leucine-rich Repeat Variant"/>
    <property type="match status" value="1"/>
</dbReference>
<keyword evidence="1" id="KW-0812">Transmembrane</keyword>
<dbReference type="RefSeq" id="WP_048570310.1">
    <property type="nucleotide sequence ID" value="NZ_LFVU01000024.1"/>
</dbReference>
<keyword evidence="1" id="KW-0472">Membrane</keyword>
<dbReference type="OrthoDB" id="2112914at2"/>
<sequence length="394" mass="46018">MGGTSFIIISLGVFSYVVICIMIYVGIARIKEKLENKKLKEIETGFGKFVLEHLEKTRNGIELSDIELNLVSDALDTPIYFKVFSKKYMEYANNENILFAKKYILNFQDKIVRIFSKVDRKSIMKFAYYIYLIGEFRINDKIINKILLENLNTESIYIRVNALKALSKIGDLNGFVDALRIISLRGLYFNEKIVIDSIDSFEGDIEELNLRLMEEMKNFTPQMINIVISHFSNTGYRKCSPLLIEKLKDKNTLKEVIMRIIKYFEVVKDIDSEPLIISMLDNPNWEVRVVASKAMLKYDVTKAEDKLRRLVSDNNYYVRYNTAMTLISKGRDYKLVQDIISGDDKFAKDIMFYAMFTKNFIDYDEYIAYKSHEENINLLSYESIIIDERGEVKV</sequence>
<dbReference type="SUPFAM" id="SSF48371">
    <property type="entry name" value="ARM repeat"/>
    <property type="match status" value="1"/>
</dbReference>
<comment type="caution">
    <text evidence="2">The sequence shown here is derived from an EMBL/GenBank/DDBJ whole genome shotgun (WGS) entry which is preliminary data.</text>
</comment>
<organism evidence="2 3">
    <name type="scientific">Clostridium cylindrosporum DSM 605</name>
    <dbReference type="NCBI Taxonomy" id="1121307"/>
    <lineage>
        <taxon>Bacteria</taxon>
        <taxon>Bacillati</taxon>
        <taxon>Bacillota</taxon>
        <taxon>Clostridia</taxon>
        <taxon>Eubacteriales</taxon>
        <taxon>Clostridiaceae</taxon>
        <taxon>Clostridium</taxon>
    </lineage>
</organism>
<feature type="transmembrane region" description="Helical" evidence="1">
    <location>
        <begin position="6"/>
        <end position="30"/>
    </location>
</feature>
<evidence type="ECO:0000313" key="3">
    <source>
        <dbReference type="Proteomes" id="UP000036756"/>
    </source>
</evidence>
<proteinExistence type="predicted"/>
<dbReference type="AlphaFoldDB" id="A0A0J8DDA4"/>
<dbReference type="Proteomes" id="UP000036756">
    <property type="component" value="Unassembled WGS sequence"/>
</dbReference>
<keyword evidence="1" id="KW-1133">Transmembrane helix</keyword>
<protein>
    <submittedName>
        <fullName evidence="2">Uncharacterized protein</fullName>
    </submittedName>
</protein>
<evidence type="ECO:0000256" key="1">
    <source>
        <dbReference type="SAM" id="Phobius"/>
    </source>
</evidence>
<dbReference type="STRING" id="1121307.CLCY_4c01910"/>
<dbReference type="EMBL" id="LFVU01000024">
    <property type="protein sequence ID" value="KMT22218.1"/>
    <property type="molecule type" value="Genomic_DNA"/>
</dbReference>
<gene>
    <name evidence="2" type="ORF">CLCY_4c01910</name>
</gene>
<dbReference type="InterPro" id="IPR011989">
    <property type="entry name" value="ARM-like"/>
</dbReference>
<accession>A0A0J8DDA4</accession>
<reference evidence="2 3" key="1">
    <citation type="submission" date="2015-06" db="EMBL/GenBank/DDBJ databases">
        <title>Draft genome sequence of the purine-degrading Clostridium cylindrosporum HC-1 (DSM 605).</title>
        <authorList>
            <person name="Poehlein A."/>
            <person name="Schiel-Bengelsdorf B."/>
            <person name="Bengelsdorf F."/>
            <person name="Daniel R."/>
            <person name="Duerre P."/>
        </authorList>
    </citation>
    <scope>NUCLEOTIDE SEQUENCE [LARGE SCALE GENOMIC DNA]</scope>
    <source>
        <strain evidence="2 3">DSM 605</strain>
    </source>
</reference>